<organism evidence="2">
    <name type="scientific">marine sediment metagenome</name>
    <dbReference type="NCBI Taxonomy" id="412755"/>
    <lineage>
        <taxon>unclassified sequences</taxon>
        <taxon>metagenomes</taxon>
        <taxon>ecological metagenomes</taxon>
    </lineage>
</organism>
<dbReference type="AlphaFoldDB" id="A0A0F9V3D4"/>
<evidence type="ECO:0000313" key="2">
    <source>
        <dbReference type="EMBL" id="KKN60383.1"/>
    </source>
</evidence>
<evidence type="ECO:0000256" key="1">
    <source>
        <dbReference type="SAM" id="MobiDB-lite"/>
    </source>
</evidence>
<dbReference type="EMBL" id="LAZR01000697">
    <property type="protein sequence ID" value="KKN60383.1"/>
    <property type="molecule type" value="Genomic_DNA"/>
</dbReference>
<comment type="caution">
    <text evidence="2">The sequence shown here is derived from an EMBL/GenBank/DDBJ whole genome shotgun (WGS) entry which is preliminary data.</text>
</comment>
<accession>A0A0F9V3D4</accession>
<feature type="compositionally biased region" description="Basic and acidic residues" evidence="1">
    <location>
        <begin position="30"/>
        <end position="39"/>
    </location>
</feature>
<feature type="region of interest" description="Disordered" evidence="1">
    <location>
        <begin position="14"/>
        <end position="39"/>
    </location>
</feature>
<reference evidence="2" key="1">
    <citation type="journal article" date="2015" name="Nature">
        <title>Complex archaea that bridge the gap between prokaryotes and eukaryotes.</title>
        <authorList>
            <person name="Spang A."/>
            <person name="Saw J.H."/>
            <person name="Jorgensen S.L."/>
            <person name="Zaremba-Niedzwiedzka K."/>
            <person name="Martijn J."/>
            <person name="Lind A.E."/>
            <person name="van Eijk R."/>
            <person name="Schleper C."/>
            <person name="Guy L."/>
            <person name="Ettema T.J."/>
        </authorList>
    </citation>
    <scope>NUCLEOTIDE SEQUENCE</scope>
</reference>
<protein>
    <submittedName>
        <fullName evidence="2">Uncharacterized protein</fullName>
    </submittedName>
</protein>
<sequence>MGKIGKPLVVETAKPRIHPKTLPEPQPETVPKEQPEKEKVPVIKSRLKGSMASVSVMEQIYLSVEAGIPRVAKFFGVPEQQVIDGLVALVAHAHDVLRYLGAAKGSTVSRTV</sequence>
<gene>
    <name evidence="2" type="ORF">LCGC14_0532170</name>
</gene>
<name>A0A0F9V3D4_9ZZZZ</name>
<proteinExistence type="predicted"/>